<dbReference type="CDD" id="cd20335">
    <property type="entry name" value="BRcat_RBR"/>
    <property type="match status" value="1"/>
</dbReference>
<accession>A0AAD4KQ61</accession>
<dbReference type="GeneID" id="70244377"/>
<keyword evidence="3" id="KW-0833">Ubl conjugation pathway</keyword>
<keyword evidence="1" id="KW-0479">Metal-binding</keyword>
<sequence length="264" mass="30059">MEAEKGALAHPPSYTEVTNTSIFEQWKETESKLVALLVFDRKSRRIFANLFPDSSHENSISFANGYGRNYGQKQFEGVPYWLDLPMKKQDEKCQFSRSTASQLEGKSSSSSKEKTLCAGCNTAKNDFEIVRLVNRSLFDETKFPTKCCRLALQTQDIESLVNELTAHTYRLTCIEHNDKNPTYCSKGTCSRYVLSEYIKGKTALCQECDMETCILCKSAAHAEKECPGNGDFREILALAKEKGWKQCFNCRRLVERIGCWDDIK</sequence>
<evidence type="ECO:0000259" key="5">
    <source>
        <dbReference type="Pfam" id="PF01485"/>
    </source>
</evidence>
<evidence type="ECO:0000313" key="7">
    <source>
        <dbReference type="Proteomes" id="UP001201262"/>
    </source>
</evidence>
<dbReference type="Pfam" id="PF01485">
    <property type="entry name" value="IBR"/>
    <property type="match status" value="1"/>
</dbReference>
<feature type="domain" description="IBR" evidence="5">
    <location>
        <begin position="174"/>
        <end position="226"/>
    </location>
</feature>
<keyword evidence="2" id="KW-0863">Zinc-finger</keyword>
<dbReference type="GO" id="GO:0008270">
    <property type="term" value="F:zinc ion binding"/>
    <property type="evidence" value="ECO:0007669"/>
    <property type="project" value="UniProtKB-KW"/>
</dbReference>
<evidence type="ECO:0000256" key="4">
    <source>
        <dbReference type="ARBA" id="ARBA00022833"/>
    </source>
</evidence>
<evidence type="ECO:0000256" key="2">
    <source>
        <dbReference type="ARBA" id="ARBA00022771"/>
    </source>
</evidence>
<protein>
    <recommendedName>
        <fullName evidence="5">IBR domain-containing protein</fullName>
    </recommendedName>
</protein>
<organism evidence="6 7">
    <name type="scientific">Talaromyces proteolyticus</name>
    <dbReference type="NCBI Taxonomy" id="1131652"/>
    <lineage>
        <taxon>Eukaryota</taxon>
        <taxon>Fungi</taxon>
        <taxon>Dikarya</taxon>
        <taxon>Ascomycota</taxon>
        <taxon>Pezizomycotina</taxon>
        <taxon>Eurotiomycetes</taxon>
        <taxon>Eurotiomycetidae</taxon>
        <taxon>Eurotiales</taxon>
        <taxon>Trichocomaceae</taxon>
        <taxon>Talaromyces</taxon>
        <taxon>Talaromyces sect. Bacilispori</taxon>
    </lineage>
</organism>
<dbReference type="InterPro" id="IPR002867">
    <property type="entry name" value="IBR_dom"/>
</dbReference>
<dbReference type="EMBL" id="JAJTJA010000006">
    <property type="protein sequence ID" value="KAH8697823.1"/>
    <property type="molecule type" value="Genomic_DNA"/>
</dbReference>
<keyword evidence="4" id="KW-0862">Zinc</keyword>
<dbReference type="RefSeq" id="XP_046072524.1">
    <property type="nucleotide sequence ID" value="XM_046214090.1"/>
</dbReference>
<evidence type="ECO:0000313" key="6">
    <source>
        <dbReference type="EMBL" id="KAH8697823.1"/>
    </source>
</evidence>
<dbReference type="AlphaFoldDB" id="A0AAD4KQ61"/>
<reference evidence="6" key="1">
    <citation type="submission" date="2021-12" db="EMBL/GenBank/DDBJ databases">
        <title>Convergent genome expansion in fungi linked to evolution of root-endophyte symbiosis.</title>
        <authorList>
            <consortium name="DOE Joint Genome Institute"/>
            <person name="Ke Y.-H."/>
            <person name="Bonito G."/>
            <person name="Liao H.-L."/>
            <person name="Looney B."/>
            <person name="Rojas-Flechas A."/>
            <person name="Nash J."/>
            <person name="Hameed K."/>
            <person name="Schadt C."/>
            <person name="Martin F."/>
            <person name="Crous P.W."/>
            <person name="Miettinen O."/>
            <person name="Magnuson J.K."/>
            <person name="Labbe J."/>
            <person name="Jacobson D."/>
            <person name="Doktycz M.J."/>
            <person name="Veneault-Fourrey C."/>
            <person name="Kuo A."/>
            <person name="Mondo S."/>
            <person name="Calhoun S."/>
            <person name="Riley R."/>
            <person name="Ohm R."/>
            <person name="LaButti K."/>
            <person name="Andreopoulos B."/>
            <person name="Pangilinan J."/>
            <person name="Nolan M."/>
            <person name="Tritt A."/>
            <person name="Clum A."/>
            <person name="Lipzen A."/>
            <person name="Daum C."/>
            <person name="Barry K."/>
            <person name="Grigoriev I.V."/>
            <person name="Vilgalys R."/>
        </authorList>
    </citation>
    <scope>NUCLEOTIDE SEQUENCE</scope>
    <source>
        <strain evidence="6">PMI_201</strain>
    </source>
</reference>
<comment type="caution">
    <text evidence="6">The sequence shown here is derived from an EMBL/GenBank/DDBJ whole genome shotgun (WGS) entry which is preliminary data.</text>
</comment>
<gene>
    <name evidence="6" type="ORF">BGW36DRAFT_359598</name>
</gene>
<name>A0AAD4KQ61_9EURO</name>
<proteinExistence type="predicted"/>
<dbReference type="Proteomes" id="UP001201262">
    <property type="component" value="Unassembled WGS sequence"/>
</dbReference>
<evidence type="ECO:0000256" key="1">
    <source>
        <dbReference type="ARBA" id="ARBA00022723"/>
    </source>
</evidence>
<keyword evidence="7" id="KW-1185">Reference proteome</keyword>
<evidence type="ECO:0000256" key="3">
    <source>
        <dbReference type="ARBA" id="ARBA00022786"/>
    </source>
</evidence>